<evidence type="ECO:0000313" key="3">
    <source>
        <dbReference type="EMBL" id="TDT89853.1"/>
    </source>
</evidence>
<gene>
    <name evidence="2" type="ORF">AWY79_10185</name>
    <name evidence="3" type="ORF">EDC59_103151</name>
</gene>
<organism evidence="3 5">
    <name type="scientific">Pseudodesulfovibrio indicus</name>
    <dbReference type="NCBI Taxonomy" id="1716143"/>
    <lineage>
        <taxon>Bacteria</taxon>
        <taxon>Pseudomonadati</taxon>
        <taxon>Thermodesulfobacteriota</taxon>
        <taxon>Desulfovibrionia</taxon>
        <taxon>Desulfovibrionales</taxon>
        <taxon>Desulfovibrionaceae</taxon>
    </lineage>
</organism>
<feature type="compositionally biased region" description="Basic and acidic residues" evidence="1">
    <location>
        <begin position="28"/>
        <end position="56"/>
    </location>
</feature>
<dbReference type="EMBL" id="CP014206">
    <property type="protein sequence ID" value="AMK11458.1"/>
    <property type="molecule type" value="Genomic_DNA"/>
</dbReference>
<sequence>MEKTYFEDVDCHKDDKKDEKLYTPYPGADEKYDDGSDWRLYNPDKYRDPNWSPDKE</sequence>
<accession>A0A126QP31</accession>
<dbReference type="KEGG" id="dej:AWY79_10185"/>
<proteinExistence type="predicted"/>
<reference evidence="2 4" key="1">
    <citation type="journal article" date="2016" name="Front. Microbiol.">
        <title>Genome Sequence of the Piezophilic, Mesophilic Sulfate-Reducing Bacterium Desulfovibrio indicus J2T.</title>
        <authorList>
            <person name="Cao J."/>
            <person name="Maignien L."/>
            <person name="Shao Z."/>
            <person name="Alain K."/>
            <person name="Jebbar M."/>
        </authorList>
    </citation>
    <scope>NUCLEOTIDE SEQUENCE [LARGE SCALE GENOMIC DNA]</scope>
    <source>
        <strain evidence="2 4">J2</strain>
    </source>
</reference>
<dbReference type="Proteomes" id="UP000055611">
    <property type="component" value="Chromosome"/>
</dbReference>
<dbReference type="EMBL" id="SOBK01000003">
    <property type="protein sequence ID" value="TDT89853.1"/>
    <property type="molecule type" value="Genomic_DNA"/>
</dbReference>
<evidence type="ECO:0000256" key="1">
    <source>
        <dbReference type="SAM" id="MobiDB-lite"/>
    </source>
</evidence>
<feature type="region of interest" description="Disordered" evidence="1">
    <location>
        <begin position="17"/>
        <end position="56"/>
    </location>
</feature>
<evidence type="ECO:0000313" key="4">
    <source>
        <dbReference type="Proteomes" id="UP000055611"/>
    </source>
</evidence>
<dbReference type="RefSeq" id="WP_166671385.1">
    <property type="nucleotide sequence ID" value="NZ_CAUVXY020000015.1"/>
</dbReference>
<dbReference type="AlphaFoldDB" id="A0A126QP31"/>
<evidence type="ECO:0000313" key="2">
    <source>
        <dbReference type="EMBL" id="AMK11458.1"/>
    </source>
</evidence>
<keyword evidence="4" id="KW-1185">Reference proteome</keyword>
<dbReference type="Proteomes" id="UP000295506">
    <property type="component" value="Unassembled WGS sequence"/>
</dbReference>
<name>A0A126QP31_9BACT</name>
<reference evidence="3 5" key="2">
    <citation type="submission" date="2019-03" db="EMBL/GenBank/DDBJ databases">
        <title>Genomic Encyclopedia of Type Strains, Phase IV (KMG-IV): sequencing the most valuable type-strain genomes for metagenomic binning, comparative biology and taxonomic classification.</title>
        <authorList>
            <person name="Goeker M."/>
        </authorList>
    </citation>
    <scope>NUCLEOTIDE SEQUENCE [LARGE SCALE GENOMIC DNA]</scope>
    <source>
        <strain evidence="3 5">DSM 101483</strain>
    </source>
</reference>
<protein>
    <submittedName>
        <fullName evidence="2">Transcription factor TFIIB</fullName>
    </submittedName>
</protein>
<evidence type="ECO:0000313" key="5">
    <source>
        <dbReference type="Proteomes" id="UP000295506"/>
    </source>
</evidence>